<comment type="caution">
    <text evidence="2">The sequence shown here is derived from an EMBL/GenBank/DDBJ whole genome shotgun (WGS) entry which is preliminary data.</text>
</comment>
<organism evidence="2 3">
    <name type="scientific">Thalassiosira oceanica</name>
    <name type="common">Marine diatom</name>
    <dbReference type="NCBI Taxonomy" id="159749"/>
    <lineage>
        <taxon>Eukaryota</taxon>
        <taxon>Sar</taxon>
        <taxon>Stramenopiles</taxon>
        <taxon>Ochrophyta</taxon>
        <taxon>Bacillariophyta</taxon>
        <taxon>Coscinodiscophyceae</taxon>
        <taxon>Thalassiosirophycidae</taxon>
        <taxon>Thalassiosirales</taxon>
        <taxon>Thalassiosiraceae</taxon>
        <taxon>Thalassiosira</taxon>
    </lineage>
</organism>
<reference evidence="2 3" key="1">
    <citation type="journal article" date="2012" name="Genome Biol.">
        <title>Genome and low-iron response of an oceanic diatom adapted to chronic iron limitation.</title>
        <authorList>
            <person name="Lommer M."/>
            <person name="Specht M."/>
            <person name="Roy A.S."/>
            <person name="Kraemer L."/>
            <person name="Andreson R."/>
            <person name="Gutowska M.A."/>
            <person name="Wolf J."/>
            <person name="Bergner S.V."/>
            <person name="Schilhabel M.B."/>
            <person name="Klostermeier U.C."/>
            <person name="Beiko R.G."/>
            <person name="Rosenstiel P."/>
            <person name="Hippler M."/>
            <person name="Laroche J."/>
        </authorList>
    </citation>
    <scope>NUCLEOTIDE SEQUENCE [LARGE SCALE GENOMIC DNA]</scope>
    <source>
        <strain evidence="2 3">CCMP1005</strain>
    </source>
</reference>
<dbReference type="Proteomes" id="UP000266841">
    <property type="component" value="Unassembled WGS sequence"/>
</dbReference>
<keyword evidence="3" id="KW-1185">Reference proteome</keyword>
<feature type="region of interest" description="Disordered" evidence="1">
    <location>
        <begin position="87"/>
        <end position="164"/>
    </location>
</feature>
<gene>
    <name evidence="2" type="ORF">THAOC_22885</name>
</gene>
<protein>
    <submittedName>
        <fullName evidence="2">Uncharacterized protein</fullName>
    </submittedName>
</protein>
<sequence length="164" mass="17443">MRAASVIFAIYVFAPYETGALAFRGRCPKPMRVVPRSGREDRISTVTTALPRTTLLASNSGGDWVEKAIGGLRSNDLLVARVSAGSSFSPLTTSTDVAPSLPLESNDVNGWKSPELTVNDNVGGTQAGATSDQAARQRKSATSNLTALLSGTPDNRFKHDRSQY</sequence>
<evidence type="ECO:0000313" key="3">
    <source>
        <dbReference type="Proteomes" id="UP000266841"/>
    </source>
</evidence>
<accession>K0RTD5</accession>
<name>K0RTD5_THAOC</name>
<feature type="compositionally biased region" description="Polar residues" evidence="1">
    <location>
        <begin position="87"/>
        <end position="97"/>
    </location>
</feature>
<dbReference type="EMBL" id="AGNL01029470">
    <property type="protein sequence ID" value="EJK57108.1"/>
    <property type="molecule type" value="Genomic_DNA"/>
</dbReference>
<evidence type="ECO:0000313" key="2">
    <source>
        <dbReference type="EMBL" id="EJK57108.1"/>
    </source>
</evidence>
<proteinExistence type="predicted"/>
<evidence type="ECO:0000256" key="1">
    <source>
        <dbReference type="SAM" id="MobiDB-lite"/>
    </source>
</evidence>
<dbReference type="AlphaFoldDB" id="K0RTD5"/>
<feature type="compositionally biased region" description="Basic and acidic residues" evidence="1">
    <location>
        <begin position="155"/>
        <end position="164"/>
    </location>
</feature>
<feature type="compositionally biased region" description="Polar residues" evidence="1">
    <location>
        <begin position="116"/>
        <end position="153"/>
    </location>
</feature>